<protein>
    <submittedName>
        <fullName evidence="1">Uncharacterized protein</fullName>
    </submittedName>
</protein>
<sequence>MTHDILLHGIDGANPLGFLAAIGTLRVLSLDAGGVRLRWKKHENAWRPVLALDTALDEHTLVERLSARLATSIPPEVFALGDNPSVPLGLFRPYAQACAQAAWDGDRLRSDFAVAFAGEYPVDKDGKVPDTALRTMSGAGHQHFLKFMCNFIEQVQPEHLHKALFATWRYDDPVQNMTLRWDPSDDNRYALRWSDPSGDPDRKSTGSMWGANRLAIEALPLLPTLPTHRQLETTGFHTQGARKTHWTWPIWNASAGVDTVRSLLDMAAVHRSGQPGTQPQGLAARGIVEVYRSRRLTTGKFRNFTMGTPVSYT</sequence>
<organism evidence="1">
    <name type="scientific">Rhodanobacter sp. FW102-FHT14D07</name>
    <dbReference type="NCBI Taxonomy" id="3351462"/>
    <lineage>
        <taxon>Bacteria</taxon>
        <taxon>Pseudomonadati</taxon>
        <taxon>Pseudomonadota</taxon>
        <taxon>Gammaproteobacteria</taxon>
        <taxon>Lysobacterales</taxon>
        <taxon>Rhodanobacteraceae</taxon>
        <taxon>Rhodanobacter</taxon>
    </lineage>
</organism>
<proteinExistence type="predicted"/>
<reference evidence="1" key="1">
    <citation type="submission" date="2024-10" db="EMBL/GenBank/DDBJ databases">
        <authorList>
            <person name="Lesea H.P."/>
            <person name="Kuehl J.V."/>
            <person name="Chandonia J.-M."/>
        </authorList>
    </citation>
    <scope>NUCLEOTIDE SEQUENCE</scope>
    <source>
        <strain evidence="1">FW102-FHT14D07</strain>
    </source>
</reference>
<accession>A0AB74UMM9</accession>
<gene>
    <name evidence="1" type="ORF">ACFYG5_13440</name>
</gene>
<dbReference type="EMBL" id="CP170721">
    <property type="protein sequence ID" value="XIA17560.1"/>
    <property type="molecule type" value="Genomic_DNA"/>
</dbReference>
<evidence type="ECO:0000313" key="1">
    <source>
        <dbReference type="EMBL" id="XIA17560.1"/>
    </source>
</evidence>
<dbReference type="AlphaFoldDB" id="A0AB74UMM9"/>
<dbReference type="RefSeq" id="WP_395116308.1">
    <property type="nucleotide sequence ID" value="NZ_CP170721.1"/>
</dbReference>
<name>A0AB74UMM9_9GAMM</name>